<accession>A0A7Y0N0A0</accession>
<comment type="caution">
    <text evidence="1">The sequence shown here is derived from an EMBL/GenBank/DDBJ whole genome shotgun (WGS) entry which is preliminary data.</text>
</comment>
<dbReference type="EMBL" id="JABCMA010000093">
    <property type="protein sequence ID" value="NMR76682.1"/>
    <property type="molecule type" value="Genomic_DNA"/>
</dbReference>
<evidence type="ECO:0000313" key="1">
    <source>
        <dbReference type="EMBL" id="NMR76682.1"/>
    </source>
</evidence>
<proteinExistence type="predicted"/>
<reference evidence="1 2" key="1">
    <citation type="submission" date="2020-04" db="EMBL/GenBank/DDBJ databases">
        <title>Whole-genome sequencing of Vibrio spp. from China reveals different genetic environments of blaCTX-M-14 among diverse lineages.</title>
        <authorList>
            <person name="Zheng Z."/>
            <person name="Ye L."/>
            <person name="Chen S."/>
        </authorList>
    </citation>
    <scope>NUCLEOTIDE SEQUENCE [LARGE SCALE GENOMIC DNA]</scope>
    <source>
        <strain evidence="1 2">Vb1636</strain>
    </source>
</reference>
<dbReference type="RefSeq" id="WP_169629301.1">
    <property type="nucleotide sequence ID" value="NZ_JABCMA010000093.1"/>
</dbReference>
<gene>
    <name evidence="1" type="ORF">HKB35_24135</name>
</gene>
<evidence type="ECO:0000313" key="2">
    <source>
        <dbReference type="Proteomes" id="UP000565155"/>
    </source>
</evidence>
<dbReference type="AlphaFoldDB" id="A0A7Y0N0A0"/>
<name>A0A7Y0N0A0_VIBAL</name>
<organism evidence="1 2">
    <name type="scientific">Vibrio alginolyticus</name>
    <dbReference type="NCBI Taxonomy" id="663"/>
    <lineage>
        <taxon>Bacteria</taxon>
        <taxon>Pseudomonadati</taxon>
        <taxon>Pseudomonadota</taxon>
        <taxon>Gammaproteobacteria</taxon>
        <taxon>Vibrionales</taxon>
        <taxon>Vibrionaceae</taxon>
        <taxon>Vibrio</taxon>
    </lineage>
</organism>
<sequence length="195" mass="22959">MEDLNNKYELLYSKLEPVKQEKLRNIVDQWLPQYKQDLNTVLEEHPNLHLVQSPVLVPVGGGVAVSKMRFQTYLKNSKTDTIFLLDVGLYSYKEKGEKERVPFILKWLERALTPRKKKKEPKNLVERFELMLKSFDNGSDLKKCLDTLHELNMVLRPHLKNIMKGERGAPTVYDWRYKCNISKEQIKTLINNLTE</sequence>
<protein>
    <submittedName>
        <fullName evidence="1">Uncharacterized protein</fullName>
    </submittedName>
</protein>
<dbReference type="Proteomes" id="UP000565155">
    <property type="component" value="Unassembled WGS sequence"/>
</dbReference>